<accession>A0A8H9IDE7</accession>
<sequence>MKKVAISQSNYIPWRGYFDLINSVDEFILYDDMQYTRRDWRNRNKIKTSQGVKWLTVPVQVKGKFEQKIKDTLLDGHDWQQTHFKTLQQFYKSSQYFDEVLELLSPLYCDNTYTSLSHMNFSFLAKVCQYLNINTKITHSMDYQLVEGKSERLVSICQQSGANEYISGPSAKNYMDTELFQASNISVTWFDYSGYISYPQLWGAFVSEVSILDLLFNCGPTSSNYLSKNNVTKPLGLRGGVV</sequence>
<dbReference type="Pfam" id="PF08889">
    <property type="entry name" value="WbqC"/>
    <property type="match status" value="1"/>
</dbReference>
<evidence type="ECO:0000313" key="2">
    <source>
        <dbReference type="Proteomes" id="UP000622604"/>
    </source>
</evidence>
<protein>
    <recommendedName>
        <fullName evidence="3">WbqC-like protein</fullName>
    </recommendedName>
</protein>
<name>A0A8H9IDE7_9ALTE</name>
<organism evidence="1 2">
    <name type="scientific">Paraglaciecola chathamensis</name>
    <dbReference type="NCBI Taxonomy" id="368405"/>
    <lineage>
        <taxon>Bacteria</taxon>
        <taxon>Pseudomonadati</taxon>
        <taxon>Pseudomonadota</taxon>
        <taxon>Gammaproteobacteria</taxon>
        <taxon>Alteromonadales</taxon>
        <taxon>Alteromonadaceae</taxon>
        <taxon>Paraglaciecola</taxon>
    </lineage>
</organism>
<dbReference type="RefSeq" id="WP_191865626.1">
    <property type="nucleotide sequence ID" value="NZ_BMZC01000003.1"/>
</dbReference>
<reference evidence="1" key="1">
    <citation type="journal article" date="2014" name="Int. J. Syst. Evol. Microbiol.">
        <title>Complete genome sequence of Corynebacterium casei LMG S-19264T (=DSM 44701T), isolated from a smear-ripened cheese.</title>
        <authorList>
            <consortium name="US DOE Joint Genome Institute (JGI-PGF)"/>
            <person name="Walter F."/>
            <person name="Albersmeier A."/>
            <person name="Kalinowski J."/>
            <person name="Ruckert C."/>
        </authorList>
    </citation>
    <scope>NUCLEOTIDE SEQUENCE</scope>
    <source>
        <strain evidence="1">KCTC 32337</strain>
    </source>
</reference>
<dbReference type="InterPro" id="IPR014985">
    <property type="entry name" value="WbqC"/>
</dbReference>
<dbReference type="Proteomes" id="UP000622604">
    <property type="component" value="Unassembled WGS sequence"/>
</dbReference>
<gene>
    <name evidence="1" type="ORF">GCM10011274_13160</name>
</gene>
<evidence type="ECO:0008006" key="3">
    <source>
        <dbReference type="Google" id="ProtNLM"/>
    </source>
</evidence>
<reference evidence="1" key="2">
    <citation type="submission" date="2020-09" db="EMBL/GenBank/DDBJ databases">
        <authorList>
            <person name="Sun Q."/>
            <person name="Kim S."/>
        </authorList>
    </citation>
    <scope>NUCLEOTIDE SEQUENCE</scope>
    <source>
        <strain evidence="1">KCTC 32337</strain>
    </source>
</reference>
<dbReference type="EMBL" id="BMZC01000003">
    <property type="protein sequence ID" value="GGZ56448.1"/>
    <property type="molecule type" value="Genomic_DNA"/>
</dbReference>
<proteinExistence type="predicted"/>
<comment type="caution">
    <text evidence="1">The sequence shown here is derived from an EMBL/GenBank/DDBJ whole genome shotgun (WGS) entry which is preliminary data.</text>
</comment>
<dbReference type="AlphaFoldDB" id="A0A8H9IDE7"/>
<evidence type="ECO:0000313" key="1">
    <source>
        <dbReference type="EMBL" id="GGZ56448.1"/>
    </source>
</evidence>